<evidence type="ECO:0000256" key="2">
    <source>
        <dbReference type="SAM" id="MobiDB-lite"/>
    </source>
</evidence>
<keyword evidence="4" id="KW-1185">Reference proteome</keyword>
<dbReference type="Proteomes" id="UP000054279">
    <property type="component" value="Unassembled WGS sequence"/>
</dbReference>
<evidence type="ECO:0000256" key="1">
    <source>
        <dbReference type="SAM" id="Coils"/>
    </source>
</evidence>
<feature type="compositionally biased region" description="Pro residues" evidence="2">
    <location>
        <begin position="50"/>
        <end position="62"/>
    </location>
</feature>
<feature type="compositionally biased region" description="Polar residues" evidence="2">
    <location>
        <begin position="63"/>
        <end position="93"/>
    </location>
</feature>
<feature type="region of interest" description="Disordered" evidence="2">
    <location>
        <begin position="1"/>
        <end position="93"/>
    </location>
</feature>
<organism evidence="3 4">
    <name type="scientific">Sphaerobolus stellatus (strain SS14)</name>
    <dbReference type="NCBI Taxonomy" id="990650"/>
    <lineage>
        <taxon>Eukaryota</taxon>
        <taxon>Fungi</taxon>
        <taxon>Dikarya</taxon>
        <taxon>Basidiomycota</taxon>
        <taxon>Agaricomycotina</taxon>
        <taxon>Agaricomycetes</taxon>
        <taxon>Phallomycetidae</taxon>
        <taxon>Geastrales</taxon>
        <taxon>Sphaerobolaceae</taxon>
        <taxon>Sphaerobolus</taxon>
    </lineage>
</organism>
<feature type="compositionally biased region" description="Acidic residues" evidence="2">
    <location>
        <begin position="27"/>
        <end position="37"/>
    </location>
</feature>
<gene>
    <name evidence="3" type="ORF">M422DRAFT_54697</name>
</gene>
<feature type="coiled-coil region" evidence="1">
    <location>
        <begin position="103"/>
        <end position="187"/>
    </location>
</feature>
<dbReference type="Gene3D" id="1.10.287.1490">
    <property type="match status" value="1"/>
</dbReference>
<sequence>MRTAITEKCIPATTRSRKRGLSRSSVEPEDHEQDANDEGCGSSPLTRRAVPPPLKRPCPPNFNTPSSSIASELPQGSTRIPMTSLSSTSRLPSAATKQLTDSVMDLKATVNAIKQTLNTLDNEKHPELAEQVERLDIRMEGIDDELEVHTNQFNSLIASMKQMDQDLTTYQSEIQALREEFRQHVNECRGGVAVGEIEGRNQTKARGVKAQKGENKRDTPLNLYILNIIAPEFRLLGLLQVNGH</sequence>
<reference evidence="3 4" key="1">
    <citation type="submission" date="2014-06" db="EMBL/GenBank/DDBJ databases">
        <title>Evolutionary Origins and Diversification of the Mycorrhizal Mutualists.</title>
        <authorList>
            <consortium name="DOE Joint Genome Institute"/>
            <consortium name="Mycorrhizal Genomics Consortium"/>
            <person name="Kohler A."/>
            <person name="Kuo A."/>
            <person name="Nagy L.G."/>
            <person name="Floudas D."/>
            <person name="Copeland A."/>
            <person name="Barry K.W."/>
            <person name="Cichocki N."/>
            <person name="Veneault-Fourrey C."/>
            <person name="LaButti K."/>
            <person name="Lindquist E.A."/>
            <person name="Lipzen A."/>
            <person name="Lundell T."/>
            <person name="Morin E."/>
            <person name="Murat C."/>
            <person name="Riley R."/>
            <person name="Ohm R."/>
            <person name="Sun H."/>
            <person name="Tunlid A."/>
            <person name="Henrissat B."/>
            <person name="Grigoriev I.V."/>
            <person name="Hibbett D.S."/>
            <person name="Martin F."/>
        </authorList>
    </citation>
    <scope>NUCLEOTIDE SEQUENCE [LARGE SCALE GENOMIC DNA]</scope>
    <source>
        <strain evidence="3 4">SS14</strain>
    </source>
</reference>
<dbReference type="AlphaFoldDB" id="A0A0C9US69"/>
<dbReference type="SUPFAM" id="SSF57997">
    <property type="entry name" value="Tropomyosin"/>
    <property type="match status" value="1"/>
</dbReference>
<dbReference type="HOGENOM" id="CLU_1138611_0_0_1"/>
<proteinExistence type="predicted"/>
<accession>A0A0C9US69</accession>
<protein>
    <submittedName>
        <fullName evidence="3">Uncharacterized protein</fullName>
    </submittedName>
</protein>
<evidence type="ECO:0000313" key="4">
    <source>
        <dbReference type="Proteomes" id="UP000054279"/>
    </source>
</evidence>
<evidence type="ECO:0000313" key="3">
    <source>
        <dbReference type="EMBL" id="KIJ28206.1"/>
    </source>
</evidence>
<keyword evidence="1" id="KW-0175">Coiled coil</keyword>
<dbReference type="EMBL" id="KN837312">
    <property type="protein sequence ID" value="KIJ28206.1"/>
    <property type="molecule type" value="Genomic_DNA"/>
</dbReference>
<name>A0A0C9US69_SPHS4</name>